<protein>
    <submittedName>
        <fullName evidence="3">Uncharacterized protein</fullName>
    </submittedName>
</protein>
<feature type="compositionally biased region" description="Pro residues" evidence="1">
    <location>
        <begin position="411"/>
        <end position="429"/>
    </location>
</feature>
<feature type="region of interest" description="Disordered" evidence="1">
    <location>
        <begin position="605"/>
        <end position="670"/>
    </location>
</feature>
<feature type="compositionally biased region" description="Basic and acidic residues" evidence="1">
    <location>
        <begin position="281"/>
        <end position="296"/>
    </location>
</feature>
<evidence type="ECO:0000313" key="3">
    <source>
        <dbReference type="EMBL" id="TFJ83105.1"/>
    </source>
</evidence>
<dbReference type="EMBL" id="SDOX01000070">
    <property type="protein sequence ID" value="TFJ83105.1"/>
    <property type="molecule type" value="Genomic_DNA"/>
</dbReference>
<feature type="region of interest" description="Disordered" evidence="1">
    <location>
        <begin position="273"/>
        <end position="300"/>
    </location>
</feature>
<feature type="compositionally biased region" description="Basic and acidic residues" evidence="1">
    <location>
        <begin position="351"/>
        <end position="367"/>
    </location>
</feature>
<evidence type="ECO:0000256" key="1">
    <source>
        <dbReference type="SAM" id="MobiDB-lite"/>
    </source>
</evidence>
<dbReference type="AlphaFoldDB" id="A0A4D9D0K7"/>
<accession>A0A4D9D0K7</accession>
<comment type="caution">
    <text evidence="3">The sequence shown here is derived from an EMBL/GenBank/DDBJ whole genome shotgun (WGS) entry which is preliminary data.</text>
</comment>
<proteinExistence type="predicted"/>
<dbReference type="OrthoDB" id="422362at2759"/>
<feature type="region of interest" description="Disordered" evidence="1">
    <location>
        <begin position="351"/>
        <end position="441"/>
    </location>
</feature>
<dbReference type="Proteomes" id="UP000355283">
    <property type="component" value="Unassembled WGS sequence"/>
</dbReference>
<evidence type="ECO:0000313" key="4">
    <source>
        <dbReference type="Proteomes" id="UP000355283"/>
    </source>
</evidence>
<keyword evidence="4" id="KW-1185">Reference proteome</keyword>
<feature type="transmembrane region" description="Helical" evidence="2">
    <location>
        <begin position="449"/>
        <end position="471"/>
    </location>
</feature>
<sequence>MSVTLVLCDGCRFSFCIPCLRIMLGEAQCRVVEKDASEWTCPCCHHQVPHLSPDTEEGALHACDGSHSLIWLRRLTWRPTRKEEGGKEDVREGGREEEAATLLALPPIDSSKDHLDFFAQYLKYIKDLPVPNKETENSCFLCKDGGNLLECDHDLRDKSIHCKKRPLVLPAAFVRRLWGKEDPALLPVKGREGGRKGGKESYCPNSYCQEHVPPLAIPIAEQLKPRELSHHQLQEISCPDCVCLVIRARFRQELKSGFCSVVDDILDHYLHFGQSETEGGPEGKEEQWEERSDDKGGAGGYGKMVDVGQFMRTTHMQYKKQVPSWLDEAFRLALRVLAVFLVIGAMRWGHQEQEDPKTGEDSGRARETNYTSQCIAPKDDPFQIKEHSSGLTRSLPSNPGPAGRLPLSPSLSPPPPSPPRPPLSPPSPSPTQSSLDPPPQKSLRLPAKVLAVFLFAFGFALGGGLLCLDVGNKEMTITQFSSSSSSSFPSTSSSSLSSPSAFSLRSSSFTFSSLSSSFCLSSSFLSSFSHSSKDEQTDTLCPPLTIATSPMNLEGKEERQSSNLSWFAHVYHRWQGPQGGSGSPSFPPLLSTSSLTSSARASFIRSWRGSREGGREEGKEGGREEERGGRQNTLPPLLPKEGAVSLIDDGEGRVGLGSNNPPGREMERDR</sequence>
<feature type="compositionally biased region" description="Basic and acidic residues" evidence="1">
    <location>
        <begin position="609"/>
        <end position="629"/>
    </location>
</feature>
<gene>
    <name evidence="3" type="ORF">NSK_005574</name>
</gene>
<keyword evidence="2" id="KW-1133">Transmembrane helix</keyword>
<name>A0A4D9D0K7_9STRA</name>
<evidence type="ECO:0000256" key="2">
    <source>
        <dbReference type="SAM" id="Phobius"/>
    </source>
</evidence>
<organism evidence="3 4">
    <name type="scientific">Nannochloropsis salina CCMP1776</name>
    <dbReference type="NCBI Taxonomy" id="1027361"/>
    <lineage>
        <taxon>Eukaryota</taxon>
        <taxon>Sar</taxon>
        <taxon>Stramenopiles</taxon>
        <taxon>Ochrophyta</taxon>
        <taxon>Eustigmatophyceae</taxon>
        <taxon>Eustigmatales</taxon>
        <taxon>Monodopsidaceae</taxon>
        <taxon>Microchloropsis</taxon>
        <taxon>Microchloropsis salina</taxon>
    </lineage>
</organism>
<keyword evidence="2" id="KW-0812">Transmembrane</keyword>
<reference evidence="3 4" key="1">
    <citation type="submission" date="2019-01" db="EMBL/GenBank/DDBJ databases">
        <title>Nuclear Genome Assembly of the Microalgal Biofuel strain Nannochloropsis salina CCMP1776.</title>
        <authorList>
            <person name="Hovde B."/>
        </authorList>
    </citation>
    <scope>NUCLEOTIDE SEQUENCE [LARGE SCALE GENOMIC DNA]</scope>
    <source>
        <strain evidence="3 4">CCMP1776</strain>
    </source>
</reference>
<feature type="compositionally biased region" description="Basic and acidic residues" evidence="1">
    <location>
        <begin position="377"/>
        <end position="388"/>
    </location>
</feature>
<keyword evidence="2" id="KW-0472">Membrane</keyword>